<dbReference type="eggNOG" id="KOG4391">
    <property type="taxonomic scope" value="Eukaryota"/>
</dbReference>
<dbReference type="GO" id="GO:0016020">
    <property type="term" value="C:membrane"/>
    <property type="evidence" value="ECO:0007669"/>
    <property type="project" value="TreeGrafter"/>
</dbReference>
<dbReference type="GeneID" id="18935471"/>
<dbReference type="VEuPathDB" id="FungiDB:MELLADRAFT_90159"/>
<dbReference type="OrthoDB" id="10249433at2759"/>
<sequence>MNLGIFALAPRGYWNSSGPFPFPFTCFSRPSHRLTEAGVVIDYQRGLNHLLETTDAPIWLLGHSLGAAAAVQLLHRVSLTDPKGDVRYKRIRGMILENPLPSIRKMVKVLYPSPYVPYHYLGPFVRDKWDTIKAFESSHHSKNSIFSTIPLLVLQSERDELVPPSLTRRVYEAAIGKPMGLKNDHLIGKNVIQRYRSIPRALHDDAYTKPRYRLEIFQFIRDTISSHGN</sequence>
<dbReference type="PANTHER" id="PTHR12277">
    <property type="entry name" value="ALPHA/BETA HYDROLASE DOMAIN-CONTAINING PROTEIN"/>
    <property type="match status" value="1"/>
</dbReference>
<protein>
    <submittedName>
        <fullName evidence="1">Uncharacterized protein</fullName>
    </submittedName>
</protein>
<dbReference type="EMBL" id="GL883124">
    <property type="protein sequence ID" value="EGG03430.1"/>
    <property type="molecule type" value="Genomic_DNA"/>
</dbReference>
<dbReference type="AlphaFoldDB" id="F4RVW8"/>
<gene>
    <name evidence="1" type="ORF">MELLADRAFT_90159</name>
</gene>
<evidence type="ECO:0000313" key="1">
    <source>
        <dbReference type="EMBL" id="EGG03430.1"/>
    </source>
</evidence>
<proteinExistence type="predicted"/>
<evidence type="ECO:0000313" key="2">
    <source>
        <dbReference type="Proteomes" id="UP000001072"/>
    </source>
</evidence>
<organism evidence="2">
    <name type="scientific">Melampsora larici-populina (strain 98AG31 / pathotype 3-4-7)</name>
    <name type="common">Poplar leaf rust fungus</name>
    <dbReference type="NCBI Taxonomy" id="747676"/>
    <lineage>
        <taxon>Eukaryota</taxon>
        <taxon>Fungi</taxon>
        <taxon>Dikarya</taxon>
        <taxon>Basidiomycota</taxon>
        <taxon>Pucciniomycotina</taxon>
        <taxon>Pucciniomycetes</taxon>
        <taxon>Pucciniales</taxon>
        <taxon>Melampsoraceae</taxon>
        <taxon>Melampsora</taxon>
    </lineage>
</organism>
<dbReference type="Proteomes" id="UP000001072">
    <property type="component" value="Unassembled WGS sequence"/>
</dbReference>
<accession>F4RVW8</accession>
<dbReference type="SUPFAM" id="SSF53474">
    <property type="entry name" value="alpha/beta-Hydrolases"/>
    <property type="match status" value="1"/>
</dbReference>
<dbReference type="PANTHER" id="PTHR12277:SF64">
    <property type="entry name" value="SUPERFAMILY HYDROLASE, PUTATIVE (AFU_ORTHOLOGUE AFUA_3G01760)-RELATED"/>
    <property type="match status" value="1"/>
</dbReference>
<keyword evidence="2" id="KW-1185">Reference proteome</keyword>
<dbReference type="InterPro" id="IPR029058">
    <property type="entry name" value="AB_hydrolase_fold"/>
</dbReference>
<name>F4RVW8_MELLP</name>
<dbReference type="KEGG" id="mlr:MELLADRAFT_90159"/>
<dbReference type="InParanoid" id="F4RVW8"/>
<dbReference type="GO" id="GO:0008474">
    <property type="term" value="F:palmitoyl-(protein) hydrolase activity"/>
    <property type="evidence" value="ECO:0007669"/>
    <property type="project" value="TreeGrafter"/>
</dbReference>
<dbReference type="Gene3D" id="3.40.50.1820">
    <property type="entry name" value="alpha/beta hydrolase"/>
    <property type="match status" value="1"/>
</dbReference>
<reference evidence="2" key="1">
    <citation type="journal article" date="2011" name="Proc. Natl. Acad. Sci. U.S.A.">
        <title>Obligate biotrophy features unraveled by the genomic analysis of rust fungi.</title>
        <authorList>
            <person name="Duplessis S."/>
            <person name="Cuomo C.A."/>
            <person name="Lin Y.-C."/>
            <person name="Aerts A."/>
            <person name="Tisserant E."/>
            <person name="Veneault-Fourrey C."/>
            <person name="Joly D.L."/>
            <person name="Hacquard S."/>
            <person name="Amselem J."/>
            <person name="Cantarel B.L."/>
            <person name="Chiu R."/>
            <person name="Coutinho P.M."/>
            <person name="Feau N."/>
            <person name="Field M."/>
            <person name="Frey P."/>
            <person name="Gelhaye E."/>
            <person name="Goldberg J."/>
            <person name="Grabherr M.G."/>
            <person name="Kodira C.D."/>
            <person name="Kohler A."/>
            <person name="Kuees U."/>
            <person name="Lindquist E.A."/>
            <person name="Lucas S.M."/>
            <person name="Mago R."/>
            <person name="Mauceli E."/>
            <person name="Morin E."/>
            <person name="Murat C."/>
            <person name="Pangilinan J.L."/>
            <person name="Park R."/>
            <person name="Pearson M."/>
            <person name="Quesneville H."/>
            <person name="Rouhier N."/>
            <person name="Sakthikumar S."/>
            <person name="Salamov A.A."/>
            <person name="Schmutz J."/>
            <person name="Selles B."/>
            <person name="Shapiro H."/>
            <person name="Tanguay P."/>
            <person name="Tuskan G.A."/>
            <person name="Henrissat B."/>
            <person name="Van de Peer Y."/>
            <person name="Rouze P."/>
            <person name="Ellis J.G."/>
            <person name="Dodds P.N."/>
            <person name="Schein J.E."/>
            <person name="Zhong S."/>
            <person name="Hamelin R.C."/>
            <person name="Grigoriev I.V."/>
            <person name="Szabo L.J."/>
            <person name="Martin F."/>
        </authorList>
    </citation>
    <scope>NUCLEOTIDE SEQUENCE [LARGE SCALE GENOMIC DNA]</scope>
    <source>
        <strain evidence="2">98AG31 / pathotype 3-4-7</strain>
    </source>
</reference>
<dbReference type="STRING" id="747676.F4RVW8"/>
<dbReference type="HOGENOM" id="CLU_043841_0_0_1"/>
<dbReference type="RefSeq" id="XP_007413224.1">
    <property type="nucleotide sequence ID" value="XM_007413162.1"/>
</dbReference>